<evidence type="ECO:0000313" key="1">
    <source>
        <dbReference type="EMBL" id="CAD7442389.1"/>
    </source>
</evidence>
<accession>A0A7R9EVZ6</accession>
<reference evidence="1" key="1">
    <citation type="submission" date="2020-11" db="EMBL/GenBank/DDBJ databases">
        <authorList>
            <person name="Tran Van P."/>
        </authorList>
    </citation>
    <scope>NUCLEOTIDE SEQUENCE</scope>
</reference>
<sequence length="158" mass="17700">MNPNGSLFLSNTLSTLPYQCFNTELLLPISCPEQVMTGCSTIRPLLLYTMFQTMQQCSRHATVCWLLVLGCVWAVASQLTPVMAKPSPDPDQMAAMADALKYLQDLDRYYSQVARPRKVDSHFVNTTLKKIRPRFELGSLVNVSLVYCENSTLDQAAT</sequence>
<dbReference type="PROSITE" id="PS50276">
    <property type="entry name" value="PANCREATIC_HORMONE_2"/>
    <property type="match status" value="1"/>
</dbReference>
<protein>
    <recommendedName>
        <fullName evidence="2">Neuropeptide F</fullName>
    </recommendedName>
</protein>
<name>A0A7R9EVZ6_9NEOP</name>
<proteinExistence type="predicted"/>
<dbReference type="AlphaFoldDB" id="A0A7R9EVZ6"/>
<dbReference type="EMBL" id="OD565700">
    <property type="protein sequence ID" value="CAD7442389.1"/>
    <property type="molecule type" value="Genomic_DNA"/>
</dbReference>
<organism evidence="1">
    <name type="scientific">Timema bartmani</name>
    <dbReference type="NCBI Taxonomy" id="61472"/>
    <lineage>
        <taxon>Eukaryota</taxon>
        <taxon>Metazoa</taxon>
        <taxon>Ecdysozoa</taxon>
        <taxon>Arthropoda</taxon>
        <taxon>Hexapoda</taxon>
        <taxon>Insecta</taxon>
        <taxon>Pterygota</taxon>
        <taxon>Neoptera</taxon>
        <taxon>Polyneoptera</taxon>
        <taxon>Phasmatodea</taxon>
        <taxon>Timematodea</taxon>
        <taxon>Timematoidea</taxon>
        <taxon>Timematidae</taxon>
        <taxon>Timema</taxon>
    </lineage>
</organism>
<evidence type="ECO:0008006" key="2">
    <source>
        <dbReference type="Google" id="ProtNLM"/>
    </source>
</evidence>
<gene>
    <name evidence="1" type="ORF">TBIB3V08_LOCUS4820</name>
</gene>